<dbReference type="OrthoDB" id="63519at2"/>
<dbReference type="PANTHER" id="PTHR43433">
    <property type="entry name" value="HYDROLASE, ALPHA/BETA FOLD FAMILY PROTEIN"/>
    <property type="match status" value="1"/>
</dbReference>
<dbReference type="EMBL" id="FWXV01000003">
    <property type="protein sequence ID" value="SMD07746.1"/>
    <property type="molecule type" value="Genomic_DNA"/>
</dbReference>
<accession>A0A1W2EEL3</accession>
<dbReference type="Pfam" id="PF00561">
    <property type="entry name" value="Abhydrolase_1"/>
    <property type="match status" value="1"/>
</dbReference>
<proteinExistence type="predicted"/>
<dbReference type="Gene3D" id="3.40.50.1820">
    <property type="entry name" value="alpha/beta hydrolase"/>
    <property type="match status" value="1"/>
</dbReference>
<evidence type="ECO:0000259" key="1">
    <source>
        <dbReference type="Pfam" id="PF00561"/>
    </source>
</evidence>
<dbReference type="InterPro" id="IPR000073">
    <property type="entry name" value="AB_hydrolase_1"/>
</dbReference>
<organism evidence="2 3">
    <name type="scientific">Kibdelosporangium aridum</name>
    <dbReference type="NCBI Taxonomy" id="2030"/>
    <lineage>
        <taxon>Bacteria</taxon>
        <taxon>Bacillati</taxon>
        <taxon>Actinomycetota</taxon>
        <taxon>Actinomycetes</taxon>
        <taxon>Pseudonocardiales</taxon>
        <taxon>Pseudonocardiaceae</taxon>
        <taxon>Kibdelosporangium</taxon>
    </lineage>
</organism>
<dbReference type="SUPFAM" id="SSF53474">
    <property type="entry name" value="alpha/beta-Hydrolases"/>
    <property type="match status" value="1"/>
</dbReference>
<feature type="domain" description="AB hydrolase-1" evidence="1">
    <location>
        <begin position="48"/>
        <end position="243"/>
    </location>
</feature>
<dbReference type="GO" id="GO:0003824">
    <property type="term" value="F:catalytic activity"/>
    <property type="evidence" value="ECO:0007669"/>
    <property type="project" value="UniProtKB-ARBA"/>
</dbReference>
<evidence type="ECO:0000313" key="3">
    <source>
        <dbReference type="Proteomes" id="UP000192674"/>
    </source>
</evidence>
<protein>
    <submittedName>
        <fullName evidence="2">Pimeloyl-ACP methyl ester carboxylesterase</fullName>
    </submittedName>
</protein>
<dbReference type="InterPro" id="IPR050471">
    <property type="entry name" value="AB_hydrolase"/>
</dbReference>
<sequence length="267" mass="29340">MSDDRYFTRDGATIAYQYTGSGTPLGYAHGVFLSRDAVRRMELFDFDTLSADRGLLTFDQRGHGQSTGRPVVADYTFANVALDLLGVLDAAGVDEPIDFAGSSWGAAAALHAAVIEPARFRSLVLIIPPVAWEDGPVQAQQWYSDTADEIERLGGPAWRKAWADADPLPIFADYPKFDLTPEVPDELLPSVLRGIGQSDLPPQELVGELRMPTLIMTWETDPLHPAETAQRLHELIPGSQLHIAASVPEIQTWTARTAKFLSLRERS</sequence>
<dbReference type="RefSeq" id="WP_084428557.1">
    <property type="nucleotide sequence ID" value="NZ_FWXV01000003.1"/>
</dbReference>
<keyword evidence="3" id="KW-1185">Reference proteome</keyword>
<dbReference type="InterPro" id="IPR029058">
    <property type="entry name" value="AB_hydrolase_fold"/>
</dbReference>
<gene>
    <name evidence="2" type="ORF">SAMN05661093_04230</name>
</gene>
<evidence type="ECO:0000313" key="2">
    <source>
        <dbReference type="EMBL" id="SMD07746.1"/>
    </source>
</evidence>
<dbReference type="PRINTS" id="PR00111">
    <property type="entry name" value="ABHYDROLASE"/>
</dbReference>
<dbReference type="Proteomes" id="UP000192674">
    <property type="component" value="Unassembled WGS sequence"/>
</dbReference>
<dbReference type="AlphaFoldDB" id="A0A1W2EEL3"/>
<reference evidence="2 3" key="1">
    <citation type="submission" date="2017-04" db="EMBL/GenBank/DDBJ databases">
        <authorList>
            <person name="Afonso C.L."/>
            <person name="Miller P.J."/>
            <person name="Scott M.A."/>
            <person name="Spackman E."/>
            <person name="Goraichik I."/>
            <person name="Dimitrov K.M."/>
            <person name="Suarez D.L."/>
            <person name="Swayne D.E."/>
        </authorList>
    </citation>
    <scope>NUCLEOTIDE SEQUENCE [LARGE SCALE GENOMIC DNA]</scope>
    <source>
        <strain evidence="2 3">DSM 43828</strain>
    </source>
</reference>
<dbReference type="PANTHER" id="PTHR43433:SF5">
    <property type="entry name" value="AB HYDROLASE-1 DOMAIN-CONTAINING PROTEIN"/>
    <property type="match status" value="1"/>
</dbReference>
<name>A0A1W2EEL3_KIBAR</name>